<sequence length="38" mass="4552">MYIIFIFSLFIYLCTPLEKFKFQENSINLLTFKITLTG</sequence>
<dbReference type="AlphaFoldDB" id="A0A1M4SEZ6"/>
<keyword evidence="2" id="KW-1185">Reference proteome</keyword>
<organism evidence="1 2">
    <name type="scientific">Bacteroides luti</name>
    <dbReference type="NCBI Taxonomy" id="1297750"/>
    <lineage>
        <taxon>Bacteria</taxon>
        <taxon>Pseudomonadati</taxon>
        <taxon>Bacteroidota</taxon>
        <taxon>Bacteroidia</taxon>
        <taxon>Bacteroidales</taxon>
        <taxon>Bacteroidaceae</taxon>
        <taxon>Bacteroides</taxon>
    </lineage>
</organism>
<dbReference type="Proteomes" id="UP000184509">
    <property type="component" value="Unassembled WGS sequence"/>
</dbReference>
<proteinExistence type="predicted"/>
<name>A0A1M4SEZ6_9BACE</name>
<gene>
    <name evidence="1" type="ORF">SAMN05444405_10183</name>
</gene>
<reference evidence="2" key="1">
    <citation type="submission" date="2016-11" db="EMBL/GenBank/DDBJ databases">
        <authorList>
            <person name="Varghese N."/>
            <person name="Submissions S."/>
        </authorList>
    </citation>
    <scope>NUCLEOTIDE SEQUENCE [LARGE SCALE GENOMIC DNA]</scope>
    <source>
        <strain evidence="2">DSM 26991</strain>
    </source>
</reference>
<dbReference type="EMBL" id="FQTV01000001">
    <property type="protein sequence ID" value="SHE30790.1"/>
    <property type="molecule type" value="Genomic_DNA"/>
</dbReference>
<evidence type="ECO:0000313" key="1">
    <source>
        <dbReference type="EMBL" id="SHE30790.1"/>
    </source>
</evidence>
<evidence type="ECO:0000313" key="2">
    <source>
        <dbReference type="Proteomes" id="UP000184509"/>
    </source>
</evidence>
<protein>
    <submittedName>
        <fullName evidence="1">Uncharacterized protein</fullName>
    </submittedName>
</protein>
<accession>A0A1M4SEZ6</accession>